<feature type="compositionally biased region" description="Polar residues" evidence="7">
    <location>
        <begin position="36"/>
        <end position="58"/>
    </location>
</feature>
<proteinExistence type="inferred from homology"/>
<dbReference type="EMBL" id="DF237032">
    <property type="protein sequence ID" value="GAQ81537.1"/>
    <property type="molecule type" value="Genomic_DNA"/>
</dbReference>
<dbReference type="Pfam" id="PF04893">
    <property type="entry name" value="Yip1"/>
    <property type="match status" value="1"/>
</dbReference>
<dbReference type="GO" id="GO:0016192">
    <property type="term" value="P:vesicle-mediated transport"/>
    <property type="evidence" value="ECO:0007669"/>
    <property type="project" value="InterPro"/>
</dbReference>
<keyword evidence="10" id="KW-1185">Reference proteome</keyword>
<dbReference type="GO" id="GO:0000139">
    <property type="term" value="C:Golgi membrane"/>
    <property type="evidence" value="ECO:0007669"/>
    <property type="project" value="UniProtKB-SubCell"/>
</dbReference>
<dbReference type="PANTHER" id="PTHR12822:SF2">
    <property type="entry name" value="PROTEIN YIPF"/>
    <property type="match status" value="1"/>
</dbReference>
<keyword evidence="4 6" id="KW-1133">Transmembrane helix</keyword>
<evidence type="ECO:0000256" key="6">
    <source>
        <dbReference type="RuleBase" id="RU361264"/>
    </source>
</evidence>
<sequence>MSLYVNLQNEAEAASGNSVPVAGDTVLQFQESTFSSGQATGKMTGNNRPGTSDANFTTPLAGGANSGPEGGHPAARGSMFSINYYRPYFDVDTVDVLGRIKDSFIPISGDFVEKNAANPDLYGPFWICTTLIFVTAALGNFATFLSFKPTAAEPKWHYDINKVSYGSAIFYGYIGVIPLLLFFVMKYYRAAIGLVQLWCLYGYSLAVFIPITFLCVIPIELARWGVVAAACLLSTLFLALNIRGHILHTTENWYLVVLAVVALHLALGLVLKLYFFTYFSFSL</sequence>
<dbReference type="OrthoDB" id="10256463at2759"/>
<feature type="transmembrane region" description="Helical" evidence="6">
    <location>
        <begin position="225"/>
        <end position="242"/>
    </location>
</feature>
<evidence type="ECO:0000256" key="7">
    <source>
        <dbReference type="SAM" id="MobiDB-lite"/>
    </source>
</evidence>
<dbReference type="Proteomes" id="UP000054558">
    <property type="component" value="Unassembled WGS sequence"/>
</dbReference>
<feature type="transmembrane region" description="Helical" evidence="6">
    <location>
        <begin position="197"/>
        <end position="219"/>
    </location>
</feature>
<dbReference type="InterPro" id="IPR039765">
    <property type="entry name" value="Yip5/YIPF1/YIPF2"/>
</dbReference>
<evidence type="ECO:0000256" key="3">
    <source>
        <dbReference type="ARBA" id="ARBA00022692"/>
    </source>
</evidence>
<evidence type="ECO:0000313" key="10">
    <source>
        <dbReference type="Proteomes" id="UP000054558"/>
    </source>
</evidence>
<dbReference type="GO" id="GO:0005794">
    <property type="term" value="C:Golgi apparatus"/>
    <property type="evidence" value="ECO:0000318"/>
    <property type="project" value="GO_Central"/>
</dbReference>
<comment type="subcellular location">
    <subcellularLocation>
        <location evidence="6">Golgi apparatus membrane</location>
        <topology evidence="6">Multi-pass membrane protein</topology>
    </subcellularLocation>
    <subcellularLocation>
        <location evidence="1">Membrane</location>
        <topology evidence="1">Multi-pass membrane protein</topology>
    </subcellularLocation>
</comment>
<evidence type="ECO:0000259" key="8">
    <source>
        <dbReference type="Pfam" id="PF04893"/>
    </source>
</evidence>
<feature type="transmembrane region" description="Helical" evidence="6">
    <location>
        <begin position="165"/>
        <end position="185"/>
    </location>
</feature>
<feature type="domain" description="Yip1" evidence="8">
    <location>
        <begin position="109"/>
        <end position="270"/>
    </location>
</feature>
<comment type="similarity">
    <text evidence="2 6">Belongs to the YIP1 family.</text>
</comment>
<dbReference type="PANTHER" id="PTHR12822">
    <property type="entry name" value="PROTEIN YIPF"/>
    <property type="match status" value="1"/>
</dbReference>
<reference evidence="9 10" key="1">
    <citation type="journal article" date="2014" name="Nat. Commun.">
        <title>Klebsormidium flaccidum genome reveals primary factors for plant terrestrial adaptation.</title>
        <authorList>
            <person name="Hori K."/>
            <person name="Maruyama F."/>
            <person name="Fujisawa T."/>
            <person name="Togashi T."/>
            <person name="Yamamoto N."/>
            <person name="Seo M."/>
            <person name="Sato S."/>
            <person name="Yamada T."/>
            <person name="Mori H."/>
            <person name="Tajima N."/>
            <person name="Moriyama T."/>
            <person name="Ikeuchi M."/>
            <person name="Watanabe M."/>
            <person name="Wada H."/>
            <person name="Kobayashi K."/>
            <person name="Saito M."/>
            <person name="Masuda T."/>
            <person name="Sasaki-Sekimoto Y."/>
            <person name="Mashiguchi K."/>
            <person name="Awai K."/>
            <person name="Shimojima M."/>
            <person name="Masuda S."/>
            <person name="Iwai M."/>
            <person name="Nobusawa T."/>
            <person name="Narise T."/>
            <person name="Kondo S."/>
            <person name="Saito H."/>
            <person name="Sato R."/>
            <person name="Murakawa M."/>
            <person name="Ihara Y."/>
            <person name="Oshima-Yamada Y."/>
            <person name="Ohtaka K."/>
            <person name="Satoh M."/>
            <person name="Sonobe K."/>
            <person name="Ishii M."/>
            <person name="Ohtani R."/>
            <person name="Kanamori-Sato M."/>
            <person name="Honoki R."/>
            <person name="Miyazaki D."/>
            <person name="Mochizuki H."/>
            <person name="Umetsu J."/>
            <person name="Higashi K."/>
            <person name="Shibata D."/>
            <person name="Kamiya Y."/>
            <person name="Sato N."/>
            <person name="Nakamura Y."/>
            <person name="Tabata S."/>
            <person name="Ida S."/>
            <person name="Kurokawa K."/>
            <person name="Ohta H."/>
        </authorList>
    </citation>
    <scope>NUCLEOTIDE SEQUENCE [LARGE SCALE GENOMIC DNA]</scope>
    <source>
        <strain evidence="9 10">NIES-2285</strain>
    </source>
</reference>
<evidence type="ECO:0000256" key="1">
    <source>
        <dbReference type="ARBA" id="ARBA00004141"/>
    </source>
</evidence>
<feature type="transmembrane region" description="Helical" evidence="6">
    <location>
        <begin position="254"/>
        <end position="275"/>
    </location>
</feature>
<dbReference type="AlphaFoldDB" id="A0A1Y1HYD0"/>
<name>A0A1Y1HYD0_KLENI</name>
<evidence type="ECO:0000256" key="5">
    <source>
        <dbReference type="ARBA" id="ARBA00023136"/>
    </source>
</evidence>
<dbReference type="STRING" id="105231.A0A1Y1HYD0"/>
<gene>
    <name evidence="9" type="ORF">KFL_000830190</name>
</gene>
<protein>
    <recommendedName>
        <fullName evidence="6">Protein YIP</fullName>
    </recommendedName>
</protein>
<feature type="transmembrane region" description="Helical" evidence="6">
    <location>
        <begin position="124"/>
        <end position="145"/>
    </location>
</feature>
<evidence type="ECO:0000256" key="2">
    <source>
        <dbReference type="ARBA" id="ARBA00010596"/>
    </source>
</evidence>
<dbReference type="InterPro" id="IPR006977">
    <property type="entry name" value="Yip1_dom"/>
</dbReference>
<keyword evidence="3 6" id="KW-0812">Transmembrane</keyword>
<accession>A0A1Y1HYD0</accession>
<dbReference type="OMA" id="VFRRCVA"/>
<dbReference type="GO" id="GO:0031267">
    <property type="term" value="F:small GTPase binding"/>
    <property type="evidence" value="ECO:0007669"/>
    <property type="project" value="InterPro"/>
</dbReference>
<evidence type="ECO:0000313" key="9">
    <source>
        <dbReference type="EMBL" id="GAQ81537.1"/>
    </source>
</evidence>
<feature type="region of interest" description="Disordered" evidence="7">
    <location>
        <begin position="36"/>
        <end position="72"/>
    </location>
</feature>
<organism evidence="9 10">
    <name type="scientific">Klebsormidium nitens</name>
    <name type="common">Green alga</name>
    <name type="synonym">Ulothrix nitens</name>
    <dbReference type="NCBI Taxonomy" id="105231"/>
    <lineage>
        <taxon>Eukaryota</taxon>
        <taxon>Viridiplantae</taxon>
        <taxon>Streptophyta</taxon>
        <taxon>Klebsormidiophyceae</taxon>
        <taxon>Klebsormidiales</taxon>
        <taxon>Klebsormidiaceae</taxon>
        <taxon>Klebsormidium</taxon>
    </lineage>
</organism>
<evidence type="ECO:0000256" key="4">
    <source>
        <dbReference type="ARBA" id="ARBA00022989"/>
    </source>
</evidence>
<keyword evidence="5 6" id="KW-0472">Membrane</keyword>